<dbReference type="Pfam" id="PF12781">
    <property type="entry name" value="AAA_9"/>
    <property type="match status" value="1"/>
</dbReference>
<dbReference type="Pfam" id="PF18198">
    <property type="entry name" value="AAA_lid_11"/>
    <property type="match status" value="1"/>
</dbReference>
<feature type="domain" description="Dynein heavy chain region D6 P-loop" evidence="14">
    <location>
        <begin position="1095"/>
        <end position="1203"/>
    </location>
</feature>
<feature type="coiled-coil region" evidence="13">
    <location>
        <begin position="271"/>
        <end position="298"/>
    </location>
</feature>
<evidence type="ECO:0000259" key="15">
    <source>
        <dbReference type="Pfam" id="PF12777"/>
    </source>
</evidence>
<evidence type="ECO:0000256" key="10">
    <source>
        <dbReference type="ARBA" id="ARBA00023175"/>
    </source>
</evidence>
<dbReference type="GO" id="GO:0045505">
    <property type="term" value="F:dynein intermediate chain binding"/>
    <property type="evidence" value="ECO:0007669"/>
    <property type="project" value="InterPro"/>
</dbReference>
<feature type="non-terminal residue" evidence="20">
    <location>
        <position position="1"/>
    </location>
</feature>
<reference evidence="20" key="1">
    <citation type="submission" date="2015-04" db="EMBL/GenBank/DDBJ databases">
        <title>The genome sequence of the plant pathogenic Rhizarian Plasmodiophora brassicae reveals insights in its biotrophic life cycle and the origin of chitin synthesis.</title>
        <authorList>
            <person name="Schwelm A."/>
            <person name="Fogelqvist J."/>
            <person name="Knaust A."/>
            <person name="Julke S."/>
            <person name="Lilja T."/>
            <person name="Dhandapani V."/>
            <person name="Bonilla-Rosso G."/>
            <person name="Karlsson M."/>
            <person name="Shevchenko A."/>
            <person name="Choi S.R."/>
            <person name="Kim H.G."/>
            <person name="Park J.Y."/>
            <person name="Lim Y.P."/>
            <person name="Ludwig-Muller J."/>
            <person name="Dixelius C."/>
        </authorList>
    </citation>
    <scope>NUCLEOTIDE SEQUENCE</scope>
    <source>
        <tissue evidence="20">Potato root galls</tissue>
    </source>
</reference>
<dbReference type="GO" id="GO:0005524">
    <property type="term" value="F:ATP binding"/>
    <property type="evidence" value="ECO:0007669"/>
    <property type="project" value="UniProtKB-KW"/>
</dbReference>
<evidence type="ECO:0000259" key="19">
    <source>
        <dbReference type="Pfam" id="PF18199"/>
    </source>
</evidence>
<name>A0A0H5QW65_9EUKA</name>
<feature type="domain" description="Dynein heavy chain ATP-binding dynein motor region" evidence="17">
    <location>
        <begin position="622"/>
        <end position="837"/>
    </location>
</feature>
<dbReference type="Pfam" id="PF12780">
    <property type="entry name" value="AAA_8"/>
    <property type="match status" value="1"/>
</dbReference>
<dbReference type="GO" id="GO:0030286">
    <property type="term" value="C:dynein complex"/>
    <property type="evidence" value="ECO:0007669"/>
    <property type="project" value="UniProtKB-KW"/>
</dbReference>
<dbReference type="Gene3D" id="1.10.8.1220">
    <property type="match status" value="1"/>
</dbReference>
<dbReference type="Gene3D" id="6.10.140.1060">
    <property type="match status" value="1"/>
</dbReference>
<organism evidence="20">
    <name type="scientific">Spongospora subterranea</name>
    <dbReference type="NCBI Taxonomy" id="70186"/>
    <lineage>
        <taxon>Eukaryota</taxon>
        <taxon>Sar</taxon>
        <taxon>Rhizaria</taxon>
        <taxon>Endomyxa</taxon>
        <taxon>Phytomyxea</taxon>
        <taxon>Plasmodiophorida</taxon>
        <taxon>Plasmodiophoridae</taxon>
        <taxon>Spongospora</taxon>
    </lineage>
</organism>
<dbReference type="FunFam" id="1.10.8.1220:FF:000001">
    <property type="entry name" value="Dynein axonemal heavy chain 5"/>
    <property type="match status" value="1"/>
</dbReference>
<dbReference type="GO" id="GO:0007018">
    <property type="term" value="P:microtubule-based movement"/>
    <property type="evidence" value="ECO:0007669"/>
    <property type="project" value="InterPro"/>
</dbReference>
<dbReference type="FunFam" id="1.20.920.20:FF:000001">
    <property type="entry name" value="dynein heavy chain 2, axonemal"/>
    <property type="match status" value="1"/>
</dbReference>
<keyword evidence="11" id="KW-0206">Cytoskeleton</keyword>
<dbReference type="InterPro" id="IPR024743">
    <property type="entry name" value="Dynein_HC_stalk"/>
</dbReference>
<feature type="domain" description="Dynein heavy chain AAA module D4" evidence="16">
    <location>
        <begin position="1"/>
        <end position="247"/>
    </location>
</feature>
<keyword evidence="7" id="KW-0243">Dynein</keyword>
<dbReference type="Gene3D" id="3.40.50.300">
    <property type="entry name" value="P-loop containing nucleotide triphosphate hydrolases"/>
    <property type="match status" value="3"/>
</dbReference>
<dbReference type="Gene3D" id="1.20.1270.280">
    <property type="match status" value="1"/>
</dbReference>
<keyword evidence="8 13" id="KW-0175">Coiled coil</keyword>
<dbReference type="GO" id="GO:0005930">
    <property type="term" value="C:axoneme"/>
    <property type="evidence" value="ECO:0007669"/>
    <property type="project" value="UniProtKB-SubCell"/>
</dbReference>
<evidence type="ECO:0000259" key="16">
    <source>
        <dbReference type="Pfam" id="PF12780"/>
    </source>
</evidence>
<evidence type="ECO:0000256" key="4">
    <source>
        <dbReference type="ARBA" id="ARBA00022737"/>
    </source>
</evidence>
<dbReference type="EMBL" id="HACM01005791">
    <property type="protein sequence ID" value="CRZ06233.1"/>
    <property type="molecule type" value="Transcribed_RNA"/>
</dbReference>
<dbReference type="Pfam" id="PF12777">
    <property type="entry name" value="MT"/>
    <property type="match status" value="1"/>
</dbReference>
<protein>
    <recommendedName>
        <fullName evidence="21">Dynein heavy chain</fullName>
    </recommendedName>
</protein>
<accession>A0A0H5QW65</accession>
<keyword evidence="12" id="KW-0966">Cell projection</keyword>
<dbReference type="GO" id="GO:0005874">
    <property type="term" value="C:microtubule"/>
    <property type="evidence" value="ECO:0007669"/>
    <property type="project" value="UniProtKB-KW"/>
</dbReference>
<feature type="domain" description="Dynein heavy chain AAA lid" evidence="18">
    <location>
        <begin position="1237"/>
        <end position="1357"/>
    </location>
</feature>
<evidence type="ECO:0000259" key="14">
    <source>
        <dbReference type="Pfam" id="PF03028"/>
    </source>
</evidence>
<keyword evidence="3" id="KW-0493">Microtubule</keyword>
<dbReference type="InterPro" id="IPR042219">
    <property type="entry name" value="AAA_lid_11_sf"/>
</dbReference>
<dbReference type="FunFam" id="3.40.50.300:FF:000049">
    <property type="entry name" value="Dynein, axonemal, heavy chain 5"/>
    <property type="match status" value="1"/>
</dbReference>
<keyword evidence="10" id="KW-0505">Motor protein</keyword>
<evidence type="ECO:0000256" key="13">
    <source>
        <dbReference type="SAM" id="Coils"/>
    </source>
</evidence>
<keyword evidence="4" id="KW-0677">Repeat</keyword>
<evidence type="ECO:0000256" key="3">
    <source>
        <dbReference type="ARBA" id="ARBA00022701"/>
    </source>
</evidence>
<dbReference type="GO" id="GO:0051959">
    <property type="term" value="F:dynein light intermediate chain binding"/>
    <property type="evidence" value="ECO:0007669"/>
    <property type="project" value="InterPro"/>
</dbReference>
<feature type="domain" description="Dynein heavy chain coiled coil stalk" evidence="15">
    <location>
        <begin position="264"/>
        <end position="590"/>
    </location>
</feature>
<dbReference type="Pfam" id="PF03028">
    <property type="entry name" value="Dynein_heavy"/>
    <property type="match status" value="1"/>
</dbReference>
<evidence type="ECO:0000256" key="12">
    <source>
        <dbReference type="ARBA" id="ARBA00023273"/>
    </source>
</evidence>
<dbReference type="InterPro" id="IPR004273">
    <property type="entry name" value="Dynein_heavy_D6_P-loop"/>
</dbReference>
<evidence type="ECO:0000256" key="1">
    <source>
        <dbReference type="ARBA" id="ARBA00004430"/>
    </source>
</evidence>
<evidence type="ECO:0000256" key="8">
    <source>
        <dbReference type="ARBA" id="ARBA00023054"/>
    </source>
</evidence>
<evidence type="ECO:0000313" key="20">
    <source>
        <dbReference type="EMBL" id="CRZ06233.1"/>
    </source>
</evidence>
<dbReference type="PANTHER" id="PTHR22878:SF68">
    <property type="entry name" value="DYNEIN HEAVY CHAIN 6, AXONEMAL-LIKE"/>
    <property type="match status" value="1"/>
</dbReference>
<dbReference type="PANTHER" id="PTHR22878">
    <property type="entry name" value="DYNEIN HEAVY CHAIN 6, AXONEMAL-LIKE-RELATED"/>
    <property type="match status" value="1"/>
</dbReference>
<dbReference type="InterPro" id="IPR024317">
    <property type="entry name" value="Dynein_heavy_chain_D4_dom"/>
</dbReference>
<evidence type="ECO:0000256" key="9">
    <source>
        <dbReference type="ARBA" id="ARBA00023069"/>
    </source>
</evidence>
<proteinExistence type="predicted"/>
<evidence type="ECO:0000256" key="2">
    <source>
        <dbReference type="ARBA" id="ARBA00022490"/>
    </source>
</evidence>
<dbReference type="InterPro" id="IPR026983">
    <property type="entry name" value="DHC"/>
</dbReference>
<dbReference type="Gene3D" id="1.20.920.20">
    <property type="match status" value="1"/>
</dbReference>
<evidence type="ECO:0000256" key="5">
    <source>
        <dbReference type="ARBA" id="ARBA00022741"/>
    </source>
</evidence>
<dbReference type="Gene3D" id="1.10.8.720">
    <property type="entry name" value="Region D6 of dynein motor"/>
    <property type="match status" value="1"/>
</dbReference>
<dbReference type="InterPro" id="IPR041658">
    <property type="entry name" value="AAA_lid_11"/>
</dbReference>
<keyword evidence="5" id="KW-0547">Nucleotide-binding</keyword>
<dbReference type="Gene3D" id="3.10.490.20">
    <property type="match status" value="1"/>
</dbReference>
<dbReference type="GO" id="GO:0008569">
    <property type="term" value="F:minus-end-directed microtubule motor activity"/>
    <property type="evidence" value="ECO:0007669"/>
    <property type="project" value="InterPro"/>
</dbReference>
<feature type="domain" description="Dynein heavy chain C-terminal" evidence="19">
    <location>
        <begin position="1395"/>
        <end position="1646"/>
    </location>
</feature>
<comment type="subcellular location">
    <subcellularLocation>
        <location evidence="1">Cytoplasm</location>
        <location evidence="1">Cytoskeleton</location>
        <location evidence="1">Cilium axoneme</location>
    </subcellularLocation>
</comment>
<dbReference type="InterPro" id="IPR035706">
    <property type="entry name" value="AAA_9"/>
</dbReference>
<dbReference type="InterPro" id="IPR043160">
    <property type="entry name" value="Dynein_C_barrel"/>
</dbReference>
<keyword evidence="2" id="KW-0963">Cytoplasm</keyword>
<evidence type="ECO:0008006" key="21">
    <source>
        <dbReference type="Google" id="ProtNLM"/>
    </source>
</evidence>
<evidence type="ECO:0000256" key="11">
    <source>
        <dbReference type="ARBA" id="ARBA00023212"/>
    </source>
</evidence>
<evidence type="ECO:0000256" key="7">
    <source>
        <dbReference type="ARBA" id="ARBA00023017"/>
    </source>
</evidence>
<evidence type="ECO:0000259" key="17">
    <source>
        <dbReference type="Pfam" id="PF12781"/>
    </source>
</evidence>
<dbReference type="InterPro" id="IPR041228">
    <property type="entry name" value="Dynein_C"/>
</dbReference>
<keyword evidence="9" id="KW-0969">Cilium</keyword>
<dbReference type="InterPro" id="IPR027417">
    <property type="entry name" value="P-loop_NTPase"/>
</dbReference>
<evidence type="ECO:0000259" key="18">
    <source>
        <dbReference type="Pfam" id="PF18198"/>
    </source>
</evidence>
<sequence length="1651" mass="186287">CRLCRILRMVGSHVFLLGPHGCGRQSLTRLASFTLGYEHRSPARTTVFNRLEWWSELQKVISIAGVDNRGIVFFLCQIHMIDDSMFGDLAFLMSTADMHYIYSSEEFEQVLNRVKANAESIGQCLNNREEVYRYFVRCIRNNLHLVVSLDSASPSKVEHYRKFSHSSQCHIYVMKGWDNQVLSTVAQQYIRVQSTSLNISALEQTICHACSYMHETVGQAAKHFYEKFRRHVHHTSTAYLELVKFYLLLFQEQFRKNSESEEKYRTGLCKLREANELVLRLASDSEKLQKELLAASEESVALHAVLERDQAVENEKSVIYAKEAAEFEEMARRVQVIKDECQRDLQEALPTLEAAISALDTINKEDLSVVKTYVNPPKLVELVMSAVCLLMGEPQTWSAAKRMLGDLQIIDLLKQFDKDSISNRVMKKLQVYIENSEFTPENCKNISTATTSLCSWVCSIYKYGLVADQVEPKRKALQQAKEDLSKAEGVLLAKTGSLAEVRSRIASLQHRHKESVAAQTATRVQVDTISQRLLRAEELMNGLSDEETRWSASLKALESSEALLPGNVLLAAAQITYFGPFSEDFRKELLLSWMNFCSSNNLPINKQYSLVRLFADPILISDWCANGLPPDEFSLENGLVLERGRRWPLLIDPESVGNRWIRKMGRSKSLKVTSLDTPGSFTVVEDCIKRGETLLLEDMGETFEVNLESVLKKQIFLQGGNWFLRFGDRSIPYSADFRLYMTTRLSNPSYSPDDFNQVTVINFVMTPSILSEELLTIVTRTERPELEERYHGLITKVADNKQQLTTIEDRILQLLSMSSGSILDNIGLIQDLSVSSKSVHSLKSAVNNSETMLLEIRSTREQYRIVAQRGCAIYFTMTALRKISSVYQFSLPQFLAVFDSRIKTSTKPEDLTSRIQHILDDITSAFHAQISRALFDQHKLIFSFCLAVECCRQRGQISESDWDLFLYDAHTAKGSDLPAGIIEKAREWMTQETWTKLINIAALPVFSGLGHDIVSRDEWATIMSSPVLQAESLPDDWKLKLTPFQRLIVIKTIRPNDLYAAMKQFVKTELEESYAGRNPISLQATLSEFHNPCVILFLASQDFDVFTYLSASGRELGIPKLASLSLGALQSEELELAVRQAKISGDWLFIRNCHLANTCAPTLQRIIESLANDADSKSTFRLFLSATPSSTISAVFVQECTKIALEQPSSIQGKLFQIYSSMSSQASQDCLQPLVYQRLTFALAYFHGVISSRSHLAWSSPYQPEQSDFAISLAQLRTALNQREPFVLDAFREVVSSVNYGAHSQEELDLLRISNYAHEFLNASAIDPNQGVSNLCPPPTESINSVREFILTSSYPELYKILGMSSSLSTTKNQFQAAMAMNALSVLFPAPVSAGDSNELALDIATSLQERLPSNIELESESQKLADNVSHEIILFNRLLDVVRHSLTDFVSDVGSEGESGPVSVQIFNSLVNDEVPDVWRKVSFAFSKGLAAWFGDLLARVEYFRTWAKSGAPTTVSLASFFRIDLYLASSLSLLSDQCIVLSSIPSEISIQIRDVYLYDASWDTTANTIKEPLHPGEPHQLAAITLSVAVRKDVSASTIECPVYMTMDRRRPFAINTEPYPITYIRIPVPEDQMQYWLRREVSFMTNID</sequence>
<keyword evidence="6" id="KW-0067">ATP-binding</keyword>
<dbReference type="Pfam" id="PF18199">
    <property type="entry name" value="Dynein_C"/>
    <property type="match status" value="1"/>
</dbReference>
<evidence type="ECO:0000256" key="6">
    <source>
        <dbReference type="ARBA" id="ARBA00022840"/>
    </source>
</evidence>